<comment type="caution">
    <text evidence="2">The sequence shown here is derived from an EMBL/GenBank/DDBJ whole genome shotgun (WGS) entry which is preliminary data.</text>
</comment>
<dbReference type="RefSeq" id="WP_211860174.1">
    <property type="nucleotide sequence ID" value="NZ_JAAEDM010000002.1"/>
</dbReference>
<evidence type="ECO:0000256" key="1">
    <source>
        <dbReference type="ARBA" id="ARBA00023002"/>
    </source>
</evidence>
<dbReference type="InterPro" id="IPR042204">
    <property type="entry name" value="2Fe-2S-bd_N"/>
</dbReference>
<keyword evidence="1" id="KW-0560">Oxidoreductase</keyword>
<proteinExistence type="predicted"/>
<accession>A0A9X9WRL8</accession>
<organism evidence="2 3">
    <name type="scientific">Neoroseomonas soli</name>
    <dbReference type="NCBI Taxonomy" id="1081025"/>
    <lineage>
        <taxon>Bacteria</taxon>
        <taxon>Pseudomonadati</taxon>
        <taxon>Pseudomonadota</taxon>
        <taxon>Alphaproteobacteria</taxon>
        <taxon>Acetobacterales</taxon>
        <taxon>Acetobacteraceae</taxon>
        <taxon>Neoroseomonas</taxon>
    </lineage>
</organism>
<protein>
    <submittedName>
        <fullName evidence="2">(2Fe-2S)-binding protein</fullName>
    </submittedName>
</protein>
<dbReference type="EMBL" id="JAAEDM010000002">
    <property type="protein sequence ID" value="MBR0669797.1"/>
    <property type="molecule type" value="Genomic_DNA"/>
</dbReference>
<name>A0A9X9WRL8_9PROT</name>
<dbReference type="Gene3D" id="3.10.20.440">
    <property type="entry name" value="2Fe-2S iron-sulphur cluster binding domain, sarcosine oxidase, alpha subunit, N-terminal domain"/>
    <property type="match status" value="1"/>
</dbReference>
<dbReference type="AlphaFoldDB" id="A0A9X9WRL8"/>
<gene>
    <name evidence="2" type="ORF">GXW76_01305</name>
</gene>
<reference evidence="2" key="2">
    <citation type="journal article" date="2021" name="Syst. Appl. Microbiol.">
        <title>Roseomonas hellenica sp. nov., isolated from roots of wild-growing Alkanna tinctoria.</title>
        <authorList>
            <person name="Rat A."/>
            <person name="Naranjo H.D."/>
            <person name="Lebbe L."/>
            <person name="Cnockaert M."/>
            <person name="Krigas N."/>
            <person name="Grigoriadou K."/>
            <person name="Maloupa E."/>
            <person name="Willems A."/>
        </authorList>
    </citation>
    <scope>NUCLEOTIDE SEQUENCE</scope>
    <source>
        <strain evidence="2">LMG 31231</strain>
    </source>
</reference>
<dbReference type="Proteomes" id="UP001138751">
    <property type="component" value="Unassembled WGS sequence"/>
</dbReference>
<dbReference type="GO" id="GO:0051536">
    <property type="term" value="F:iron-sulfur cluster binding"/>
    <property type="evidence" value="ECO:0007669"/>
    <property type="project" value="InterPro"/>
</dbReference>
<dbReference type="InterPro" id="IPR036010">
    <property type="entry name" value="2Fe-2S_ferredoxin-like_sf"/>
</dbReference>
<reference evidence="2" key="1">
    <citation type="submission" date="2020-01" db="EMBL/GenBank/DDBJ databases">
        <authorList>
            <person name="Rat A."/>
        </authorList>
    </citation>
    <scope>NUCLEOTIDE SEQUENCE</scope>
    <source>
        <strain evidence="2">LMG 31231</strain>
    </source>
</reference>
<evidence type="ECO:0000313" key="3">
    <source>
        <dbReference type="Proteomes" id="UP001138751"/>
    </source>
</evidence>
<keyword evidence="3" id="KW-1185">Reference proteome</keyword>
<dbReference type="Pfam" id="PF13510">
    <property type="entry name" value="Fer2_4"/>
    <property type="match status" value="1"/>
</dbReference>
<sequence>MFRTRPDARPATVEVLVEGTPVLVPEGASAAVAVLLAGLSAIREMPVTGSPRGPLCLMGVCFDCLAEIDGVPNRQACMVPVAPGMRIARQRGAREARP</sequence>
<evidence type="ECO:0000313" key="2">
    <source>
        <dbReference type="EMBL" id="MBR0669797.1"/>
    </source>
</evidence>
<dbReference type="GO" id="GO:0016491">
    <property type="term" value="F:oxidoreductase activity"/>
    <property type="evidence" value="ECO:0007669"/>
    <property type="project" value="UniProtKB-KW"/>
</dbReference>
<dbReference type="SUPFAM" id="SSF54292">
    <property type="entry name" value="2Fe-2S ferredoxin-like"/>
    <property type="match status" value="1"/>
</dbReference>